<evidence type="ECO:0000256" key="1">
    <source>
        <dbReference type="ARBA" id="ARBA00004141"/>
    </source>
</evidence>
<dbReference type="Pfam" id="PF22614">
    <property type="entry name" value="Slo-like_RCK"/>
    <property type="match status" value="2"/>
</dbReference>
<evidence type="ECO:0000259" key="15">
    <source>
        <dbReference type="Pfam" id="PF22614"/>
    </source>
</evidence>
<comment type="subcellular location">
    <subcellularLocation>
        <location evidence="1">Membrane</location>
        <topology evidence="1">Multi-pass membrane protein</topology>
    </subcellularLocation>
</comment>
<dbReference type="SUPFAM" id="SSF81324">
    <property type="entry name" value="Voltage-gated potassium channels"/>
    <property type="match status" value="1"/>
</dbReference>
<dbReference type="InterPro" id="IPR027359">
    <property type="entry name" value="Volt_channel_dom_sf"/>
</dbReference>
<evidence type="ECO:0000256" key="3">
    <source>
        <dbReference type="ARBA" id="ARBA00022538"/>
    </source>
</evidence>
<feature type="domain" description="RCK N-terminal" evidence="15">
    <location>
        <begin position="675"/>
        <end position="808"/>
    </location>
</feature>
<evidence type="ECO:0000259" key="13">
    <source>
        <dbReference type="Pfam" id="PF00520"/>
    </source>
</evidence>
<evidence type="ECO:0000256" key="6">
    <source>
        <dbReference type="ARBA" id="ARBA00022958"/>
    </source>
</evidence>
<dbReference type="Gene3D" id="3.40.50.720">
    <property type="entry name" value="NAD(P)-binding Rossmann-like Domain"/>
    <property type="match status" value="1"/>
</dbReference>
<protein>
    <recommendedName>
        <fullName evidence="18">Potassium channel domain-containing protein</fullName>
    </recommendedName>
</protein>
<feature type="domain" description="RCK N-terminal" evidence="15">
    <location>
        <begin position="309"/>
        <end position="423"/>
    </location>
</feature>
<dbReference type="InterPro" id="IPR005821">
    <property type="entry name" value="Ion_trans_dom"/>
</dbReference>
<keyword evidence="4 12" id="KW-0812">Transmembrane</keyword>
<feature type="transmembrane region" description="Helical" evidence="12">
    <location>
        <begin position="79"/>
        <end position="101"/>
    </location>
</feature>
<keyword evidence="5" id="KW-0631">Potassium channel</keyword>
<sequence>MKTTGMEHRRSTLMSQGSPGAPLAERRASLINRIMTEPEPPEDATKTSRYRRALRRLRSGIERSYRAFDRFLRLPSVGLAFDSLNVIFSLLSSMFYIWSTYDEKATWIPFAEDVISIFFFADYVIRLWGAPHKLHFVRSFMAIVDALTLVPFILDMAVSFYEEGRFRLGDGEEAVGELSILFVFRVLRILRIQRAFIYLENEVTQQILRILLTLFSLALFGAGLLQRLEEKNTEGPFDFHTMLYFVVITISTVGYGDIVPESPAGRVIVCALLAFFFISIPVQTNELFRLMGMQSVYARKTYKSQLEIPHIIITGCVDVRSLEGLLFSLHAERPAGAQDPNVVILQPLAPSPAMEAFLRQPNYVGSITYLQGSSVDSRDLINRCQVARAAATIVLANPIDIVGIDDDRLNVFAALVVKHTARSVGAADHKVVLQLNRAAIDFHYFDSDSAQSIDQPVPIQKFCMALLGMSCLCPGISTLVYNLFTHPRQEESAAFDKATPWEEDFNISRAMKIFKTPLPAHFAGQTFCQVANKVFNSTGAILFALEVDVANTSVLRLNPSTYTLPSFDDNLVSAYVIAEDAEQAALIEELAEDGGFLAVTGKRRRKRPSQGRQHRQGRPEGDIRLLPQDTGQMDGRVQPNPYEDLDALFEEYWILKEACPLADVKLQGDAATMDIQEHIIVSSKALPENLLHLILPLRSKSAASVIPIVFLVREPPAPGRCAHLLQKFPLVYWTEGNPLNRADLERAGIHDASMAIVLSCPADATSIGTESADSTLRGRESVSDWLLDIDTVFQYKCIKGARPDMPVYCMMMVADNVEFLEASTIDALRRRMNAAGAEGDQLKALMPSTSPAQLAAQRLAKRSMAAVDVPPTRSHLVAAGEVLLAGLGESLTVQALWHPHRLSIIRQLIFEETESDPIVNAICQSSGLLQSRLYLVPMPEELQNPTFGQLFHWLATEHHMIALGAYCGANGRFSPRQNRSPYVFLNPPYDTRLSHLDRIYVLSPRIPTSFYFHNRHLPEVVQSQALIARRADHEDEIAALTGSPLPTAQTADVHQALDDIVAYVEGVDKTVTALEEATWKAKHELRQKIQDCIHEELLHTAPPRKGSTKRVSLAGV</sequence>
<evidence type="ECO:0000256" key="2">
    <source>
        <dbReference type="ARBA" id="ARBA00022448"/>
    </source>
</evidence>
<dbReference type="Gene3D" id="1.10.287.70">
    <property type="match status" value="1"/>
</dbReference>
<feature type="transmembrane region" description="Helical" evidence="12">
    <location>
        <begin position="207"/>
        <end position="225"/>
    </location>
</feature>
<evidence type="ECO:0008006" key="18">
    <source>
        <dbReference type="Google" id="ProtNLM"/>
    </source>
</evidence>
<feature type="domain" description="Ion transport" evidence="13">
    <location>
        <begin position="81"/>
        <end position="279"/>
    </location>
</feature>
<evidence type="ECO:0000256" key="8">
    <source>
        <dbReference type="ARBA" id="ARBA00023065"/>
    </source>
</evidence>
<dbReference type="Pfam" id="PF03493">
    <property type="entry name" value="BK_channel_a"/>
    <property type="match status" value="1"/>
</dbReference>
<evidence type="ECO:0000256" key="4">
    <source>
        <dbReference type="ARBA" id="ARBA00022692"/>
    </source>
</evidence>
<feature type="transmembrane region" description="Helical" evidence="12">
    <location>
        <begin position="107"/>
        <end position="128"/>
    </location>
</feature>
<dbReference type="AlphaFoldDB" id="A0A0G4EN84"/>
<dbReference type="GO" id="GO:0016020">
    <property type="term" value="C:membrane"/>
    <property type="evidence" value="ECO:0007669"/>
    <property type="project" value="UniProtKB-SubCell"/>
</dbReference>
<keyword evidence="10" id="KW-0407">Ion channel</keyword>
<keyword evidence="2" id="KW-0813">Transport</keyword>
<dbReference type="Pfam" id="PF00520">
    <property type="entry name" value="Ion_trans"/>
    <property type="match status" value="1"/>
</dbReference>
<evidence type="ECO:0000256" key="12">
    <source>
        <dbReference type="SAM" id="Phobius"/>
    </source>
</evidence>
<dbReference type="InParanoid" id="A0A0G4EN84"/>
<dbReference type="VEuPathDB" id="CryptoDB:Vbra_2958"/>
<feature type="transmembrane region" description="Helical" evidence="12">
    <location>
        <begin position="140"/>
        <end position="161"/>
    </location>
</feature>
<dbReference type="GO" id="GO:0005267">
    <property type="term" value="F:potassium channel activity"/>
    <property type="evidence" value="ECO:0007669"/>
    <property type="project" value="UniProtKB-KW"/>
</dbReference>
<dbReference type="EMBL" id="CDMY01000277">
    <property type="protein sequence ID" value="CEL99297.1"/>
    <property type="molecule type" value="Genomic_DNA"/>
</dbReference>
<keyword evidence="7 12" id="KW-1133">Transmembrane helix</keyword>
<organism evidence="16 17">
    <name type="scientific">Vitrella brassicaformis (strain CCMP3155)</name>
    <dbReference type="NCBI Taxonomy" id="1169540"/>
    <lineage>
        <taxon>Eukaryota</taxon>
        <taxon>Sar</taxon>
        <taxon>Alveolata</taxon>
        <taxon>Colpodellida</taxon>
        <taxon>Vitrellaceae</taxon>
        <taxon>Vitrella</taxon>
    </lineage>
</organism>
<keyword evidence="17" id="KW-1185">Reference proteome</keyword>
<dbReference type="InterPro" id="IPR036663">
    <property type="entry name" value="Fumarylacetoacetase_C_sf"/>
</dbReference>
<evidence type="ECO:0000256" key="9">
    <source>
        <dbReference type="ARBA" id="ARBA00023136"/>
    </source>
</evidence>
<keyword evidence="6" id="KW-0630">Potassium</keyword>
<keyword evidence="9 12" id="KW-0472">Membrane</keyword>
<evidence type="ECO:0000256" key="10">
    <source>
        <dbReference type="ARBA" id="ARBA00023303"/>
    </source>
</evidence>
<name>A0A0G4EN84_VITBC</name>
<dbReference type="STRING" id="1169540.A0A0G4EN84"/>
<evidence type="ECO:0000256" key="11">
    <source>
        <dbReference type="SAM" id="MobiDB-lite"/>
    </source>
</evidence>
<gene>
    <name evidence="16" type="ORF">Vbra_2958</name>
</gene>
<dbReference type="InterPro" id="IPR003929">
    <property type="entry name" value="K_chnl_BK_asu"/>
</dbReference>
<dbReference type="PRINTS" id="PR00169">
    <property type="entry name" value="KCHANNEL"/>
</dbReference>
<accession>A0A0G4EN84</accession>
<dbReference type="OrthoDB" id="10035564at2759"/>
<dbReference type="GO" id="GO:0003824">
    <property type="term" value="F:catalytic activity"/>
    <property type="evidence" value="ECO:0007669"/>
    <property type="project" value="InterPro"/>
</dbReference>
<feature type="region of interest" description="Disordered" evidence="11">
    <location>
        <begin position="1"/>
        <end position="22"/>
    </location>
</feature>
<keyword evidence="8" id="KW-0406">Ion transport</keyword>
<evidence type="ECO:0000313" key="16">
    <source>
        <dbReference type="EMBL" id="CEL99297.1"/>
    </source>
</evidence>
<evidence type="ECO:0000259" key="14">
    <source>
        <dbReference type="Pfam" id="PF03493"/>
    </source>
</evidence>
<keyword evidence="3" id="KW-0633">Potassium transport</keyword>
<dbReference type="Proteomes" id="UP000041254">
    <property type="component" value="Unassembled WGS sequence"/>
</dbReference>
<reference evidence="16 17" key="1">
    <citation type="submission" date="2014-11" db="EMBL/GenBank/DDBJ databases">
        <authorList>
            <person name="Zhu J."/>
            <person name="Qi W."/>
            <person name="Song R."/>
        </authorList>
    </citation>
    <scope>NUCLEOTIDE SEQUENCE [LARGE SCALE GENOMIC DNA]</scope>
</reference>
<proteinExistence type="predicted"/>
<dbReference type="Gene3D" id="1.20.120.350">
    <property type="entry name" value="Voltage-gated potassium channels. Chain C"/>
    <property type="match status" value="1"/>
</dbReference>
<dbReference type="InterPro" id="IPR047871">
    <property type="entry name" value="K_chnl_Slo-like"/>
</dbReference>
<dbReference type="OMA" id="NWNTGDN"/>
<feature type="transmembrane region" description="Helical" evidence="12">
    <location>
        <begin position="264"/>
        <end position="282"/>
    </location>
</feature>
<dbReference type="PANTHER" id="PTHR10027:SF10">
    <property type="entry name" value="SLOWPOKE 2, ISOFORM D"/>
    <property type="match status" value="1"/>
</dbReference>
<evidence type="ECO:0000313" key="17">
    <source>
        <dbReference type="Proteomes" id="UP000041254"/>
    </source>
</evidence>
<dbReference type="InterPro" id="IPR003148">
    <property type="entry name" value="RCK_N"/>
</dbReference>
<evidence type="ECO:0000256" key="5">
    <source>
        <dbReference type="ARBA" id="ARBA00022826"/>
    </source>
</evidence>
<feature type="domain" description="Calcium-activated potassium channel BK alpha subunit" evidence="14">
    <location>
        <begin position="457"/>
        <end position="545"/>
    </location>
</feature>
<evidence type="ECO:0000256" key="7">
    <source>
        <dbReference type="ARBA" id="ARBA00022989"/>
    </source>
</evidence>
<feature type="compositionally biased region" description="Basic residues" evidence="11">
    <location>
        <begin position="602"/>
        <end position="616"/>
    </location>
</feature>
<feature type="transmembrane region" description="Helical" evidence="12">
    <location>
        <begin position="237"/>
        <end position="258"/>
    </location>
</feature>
<dbReference type="PANTHER" id="PTHR10027">
    <property type="entry name" value="CALCIUM-ACTIVATED POTASSIUM CHANNEL ALPHA CHAIN"/>
    <property type="match status" value="1"/>
</dbReference>
<feature type="compositionally biased region" description="Basic and acidic residues" evidence="11">
    <location>
        <begin position="1"/>
        <end position="10"/>
    </location>
</feature>
<feature type="region of interest" description="Disordered" evidence="11">
    <location>
        <begin position="602"/>
        <end position="637"/>
    </location>
</feature>
<dbReference type="SUPFAM" id="SSF56529">
    <property type="entry name" value="FAH"/>
    <property type="match status" value="1"/>
</dbReference>